<keyword evidence="4" id="KW-1185">Reference proteome</keyword>
<keyword evidence="1" id="KW-1133">Transmembrane helix</keyword>
<reference evidence="2 4" key="1">
    <citation type="submission" date="2017-07" db="EMBL/GenBank/DDBJ databases">
        <title>Tamlnaduibacter salinus (Mi-7) genome sequencing.</title>
        <authorList>
            <person name="Verma A."/>
            <person name="Krishnamurthi S."/>
        </authorList>
    </citation>
    <scope>NUCLEOTIDE SEQUENCE [LARGE SCALE GENOMIC DNA]</scope>
    <source>
        <strain evidence="2 4">Mi-7</strain>
    </source>
</reference>
<evidence type="ECO:0000313" key="2">
    <source>
        <dbReference type="EMBL" id="PAV25526.1"/>
    </source>
</evidence>
<accession>A0A2A2I2I7</accession>
<protein>
    <submittedName>
        <fullName evidence="3">MerC mercury resistance protein</fullName>
    </submittedName>
</protein>
<dbReference type="AlphaFoldDB" id="A0A2A2I2I7"/>
<dbReference type="RefSeq" id="WP_095611433.1">
    <property type="nucleotide sequence ID" value="NZ_NMPM01000058.1"/>
</dbReference>
<dbReference type="Proteomes" id="UP000245887">
    <property type="component" value="Unassembled WGS sequence"/>
</dbReference>
<dbReference type="InterPro" id="IPR004891">
    <property type="entry name" value="Mercury-R_MerC"/>
</dbReference>
<evidence type="ECO:0000313" key="4">
    <source>
        <dbReference type="Proteomes" id="UP000218332"/>
    </source>
</evidence>
<feature type="transmembrane region" description="Helical" evidence="1">
    <location>
        <begin position="76"/>
        <end position="95"/>
    </location>
</feature>
<gene>
    <name evidence="3" type="ORF">C8D92_10338</name>
    <name evidence="2" type="ORF">CF392_10585</name>
</gene>
<keyword evidence="1" id="KW-0812">Transmembrane</keyword>
<name>A0A2A2I2I7_9GAMM</name>
<dbReference type="EMBL" id="NMPM01000058">
    <property type="protein sequence ID" value="PAV25526.1"/>
    <property type="molecule type" value="Genomic_DNA"/>
</dbReference>
<evidence type="ECO:0000313" key="5">
    <source>
        <dbReference type="Proteomes" id="UP000245887"/>
    </source>
</evidence>
<evidence type="ECO:0000256" key="1">
    <source>
        <dbReference type="SAM" id="Phobius"/>
    </source>
</evidence>
<feature type="transmembrane region" description="Helical" evidence="1">
    <location>
        <begin position="12"/>
        <end position="35"/>
    </location>
</feature>
<dbReference type="EMBL" id="QEKQ01000003">
    <property type="protein sequence ID" value="PVY77354.1"/>
    <property type="molecule type" value="Genomic_DNA"/>
</dbReference>
<keyword evidence="1" id="KW-0472">Membrane</keyword>
<evidence type="ECO:0000313" key="3">
    <source>
        <dbReference type="EMBL" id="PVY77354.1"/>
    </source>
</evidence>
<comment type="caution">
    <text evidence="2">The sequence shown here is derived from an EMBL/GenBank/DDBJ whole genome shotgun (WGS) entry which is preliminary data.</text>
</comment>
<reference evidence="3 5" key="2">
    <citation type="submission" date="2018-04" db="EMBL/GenBank/DDBJ databases">
        <title>Genomic Encyclopedia of Type Strains, Phase IV (KMG-IV): sequencing the most valuable type-strain genomes for metagenomic binning, comparative biology and taxonomic classification.</title>
        <authorList>
            <person name="Goeker M."/>
        </authorList>
    </citation>
    <scope>NUCLEOTIDE SEQUENCE [LARGE SCALE GENOMIC DNA]</scope>
    <source>
        <strain evidence="3 5">DSM 28688</strain>
    </source>
</reference>
<dbReference type="GO" id="GO:0016020">
    <property type="term" value="C:membrane"/>
    <property type="evidence" value="ECO:0007669"/>
    <property type="project" value="InterPro"/>
</dbReference>
<dbReference type="Pfam" id="PF03203">
    <property type="entry name" value="MerC"/>
    <property type="match status" value="1"/>
</dbReference>
<organism evidence="2 4">
    <name type="scientific">Tamilnaduibacter salinus</name>
    <dbReference type="NCBI Taxonomy" id="1484056"/>
    <lineage>
        <taxon>Bacteria</taxon>
        <taxon>Pseudomonadati</taxon>
        <taxon>Pseudomonadota</taxon>
        <taxon>Gammaproteobacteria</taxon>
        <taxon>Pseudomonadales</taxon>
        <taxon>Marinobacteraceae</taxon>
        <taxon>Tamilnaduibacter</taxon>
    </lineage>
</organism>
<sequence>MGSAVPSQWLDRLAIGMSTLCALHCLLLPFALVLIPTLGASFLGDAAFHRALLWLVIPSSLLAVGLGCSRHRDRQVWGYALAGLTVMTVAAFWGHGLFGEWGEKLVTLSGAGLLCVSHLRNHRLCRQDHCDHEAGEC</sequence>
<feature type="transmembrane region" description="Helical" evidence="1">
    <location>
        <begin position="47"/>
        <end position="69"/>
    </location>
</feature>
<dbReference type="GO" id="GO:0015097">
    <property type="term" value="F:mercury ion transmembrane transporter activity"/>
    <property type="evidence" value="ECO:0007669"/>
    <property type="project" value="InterPro"/>
</dbReference>
<dbReference type="OrthoDB" id="34373at2"/>
<dbReference type="Proteomes" id="UP000218332">
    <property type="component" value="Unassembled WGS sequence"/>
</dbReference>
<proteinExistence type="predicted"/>